<name>A0ABU2M8Q4_9ACTN</name>
<gene>
    <name evidence="1" type="ORF">RM479_11335</name>
</gene>
<comment type="caution">
    <text evidence="1">The sequence shown here is derived from an EMBL/GenBank/DDBJ whole genome shotgun (WGS) entry which is preliminary data.</text>
</comment>
<sequence>MPNTRHITEFAGLPVAEFTSWESIRDDFDTAMRWARDRGEPHAELPPSHEPLFRALADPGSFAWRLRTVPPPYHFTLRGKGRPFETLPEYLDRFVELVPPRKVRALIVGHTPDGKGEMDAAQVAGELRERAPHWPELRSLFFGEILQSENEISWIDLSDLAPLVAAFPKLRRLVVRGGSGTLGLRLPEHRWLRELTVESGGLRPEVVRDVCASDLPGLRRLELWLGADEYGGGAAPEDLAPLLAGEAFPELEYLGLLNTEGVDSWIAPLAGSEVLKRVRSLGLGLGDLTDEGGRAIVEHADAFAHLELLDLHHHFLSEKVRTEIGAALPGVRVNLSAPRTPEEWDGELHYYTAVSE</sequence>
<evidence type="ECO:0000313" key="2">
    <source>
        <dbReference type="Proteomes" id="UP001183390"/>
    </source>
</evidence>
<reference evidence="2" key="1">
    <citation type="submission" date="2023-07" db="EMBL/GenBank/DDBJ databases">
        <title>30 novel species of actinomycetes from the DSMZ collection.</title>
        <authorList>
            <person name="Nouioui I."/>
        </authorList>
    </citation>
    <scope>NUCLEOTIDE SEQUENCE [LARGE SCALE GENOMIC DNA]</scope>
    <source>
        <strain evidence="2">DSM 44743</strain>
    </source>
</reference>
<evidence type="ECO:0000313" key="1">
    <source>
        <dbReference type="EMBL" id="MDT0329004.1"/>
    </source>
</evidence>
<dbReference type="EMBL" id="JAVREP010000006">
    <property type="protein sequence ID" value="MDT0329004.1"/>
    <property type="molecule type" value="Genomic_DNA"/>
</dbReference>
<dbReference type="NCBIfam" id="NF038076">
    <property type="entry name" value="fam_STM4015"/>
    <property type="match status" value="1"/>
</dbReference>
<dbReference type="InterPro" id="IPR032675">
    <property type="entry name" value="LRR_dom_sf"/>
</dbReference>
<dbReference type="Proteomes" id="UP001183390">
    <property type="component" value="Unassembled WGS sequence"/>
</dbReference>
<dbReference type="InterPro" id="IPR047722">
    <property type="entry name" value="STM4015-like"/>
</dbReference>
<organism evidence="1 2">
    <name type="scientific">Nocardiopsis lambiniae</name>
    <dbReference type="NCBI Taxonomy" id="3075539"/>
    <lineage>
        <taxon>Bacteria</taxon>
        <taxon>Bacillati</taxon>
        <taxon>Actinomycetota</taxon>
        <taxon>Actinomycetes</taxon>
        <taxon>Streptosporangiales</taxon>
        <taxon>Nocardiopsidaceae</taxon>
        <taxon>Nocardiopsis</taxon>
    </lineage>
</organism>
<keyword evidence="2" id="KW-1185">Reference proteome</keyword>
<dbReference type="RefSeq" id="WP_311511673.1">
    <property type="nucleotide sequence ID" value="NZ_JAVREP010000006.1"/>
</dbReference>
<proteinExistence type="predicted"/>
<dbReference type="Gene3D" id="3.80.10.10">
    <property type="entry name" value="Ribonuclease Inhibitor"/>
    <property type="match status" value="1"/>
</dbReference>
<accession>A0ABU2M8Q4</accession>
<dbReference type="SUPFAM" id="SSF52047">
    <property type="entry name" value="RNI-like"/>
    <property type="match status" value="1"/>
</dbReference>
<protein>
    <submittedName>
        <fullName evidence="1">STM4015 family protein</fullName>
    </submittedName>
</protein>